<keyword evidence="2" id="KW-1185">Reference proteome</keyword>
<sequence>TLIEKSLNQKMTPKYDGLYQVIQQRQGGSYFLAELDGTSRKQAIAAFHIVPYIFKSNVQLKKLEL</sequence>
<evidence type="ECO:0000313" key="1">
    <source>
        <dbReference type="EMBL" id="EKM56825.1"/>
    </source>
</evidence>
<dbReference type="EMBL" id="JH930471">
    <property type="protein sequence ID" value="EKM56825.1"/>
    <property type="molecule type" value="Genomic_DNA"/>
</dbReference>
<dbReference type="RefSeq" id="XP_007394658.1">
    <property type="nucleotide sequence ID" value="XM_007394596.1"/>
</dbReference>
<dbReference type="KEGG" id="pco:PHACADRAFT_93063"/>
<dbReference type="Proteomes" id="UP000008370">
    <property type="component" value="Unassembled WGS sequence"/>
</dbReference>
<feature type="non-terminal residue" evidence="1">
    <location>
        <position position="1"/>
    </location>
</feature>
<gene>
    <name evidence="1" type="ORF">PHACADRAFT_93063</name>
</gene>
<proteinExistence type="predicted"/>
<dbReference type="AlphaFoldDB" id="K5WC93"/>
<evidence type="ECO:0000313" key="2">
    <source>
        <dbReference type="Proteomes" id="UP000008370"/>
    </source>
</evidence>
<dbReference type="HOGENOM" id="CLU_000384_22_9_1"/>
<reference evidence="1 2" key="1">
    <citation type="journal article" date="2012" name="BMC Genomics">
        <title>Comparative genomics of the white-rot fungi, Phanerochaete carnosa and P. chrysosporium, to elucidate the genetic basis of the distinct wood types they colonize.</title>
        <authorList>
            <person name="Suzuki H."/>
            <person name="MacDonald J."/>
            <person name="Syed K."/>
            <person name="Salamov A."/>
            <person name="Hori C."/>
            <person name="Aerts A."/>
            <person name="Henrissat B."/>
            <person name="Wiebenga A."/>
            <person name="vanKuyk P.A."/>
            <person name="Barry K."/>
            <person name="Lindquist E."/>
            <person name="LaButti K."/>
            <person name="Lapidus A."/>
            <person name="Lucas S."/>
            <person name="Coutinho P."/>
            <person name="Gong Y."/>
            <person name="Samejima M."/>
            <person name="Mahadevan R."/>
            <person name="Abou-Zaid M."/>
            <person name="de Vries R.P."/>
            <person name="Igarashi K."/>
            <person name="Yadav J.S."/>
            <person name="Grigoriev I.V."/>
            <person name="Master E.R."/>
        </authorList>
    </citation>
    <scope>NUCLEOTIDE SEQUENCE [LARGE SCALE GENOMIC DNA]</scope>
    <source>
        <strain evidence="1 2">HHB-10118-sp</strain>
    </source>
</reference>
<accession>K5WC93</accession>
<dbReference type="InParanoid" id="K5WC93"/>
<protein>
    <submittedName>
        <fullName evidence="1">Uncharacterized protein</fullName>
    </submittedName>
</protein>
<dbReference type="OrthoDB" id="3219745at2759"/>
<organism evidence="1 2">
    <name type="scientific">Phanerochaete carnosa (strain HHB-10118-sp)</name>
    <name type="common">White-rot fungus</name>
    <name type="synonym">Peniophora carnosa</name>
    <dbReference type="NCBI Taxonomy" id="650164"/>
    <lineage>
        <taxon>Eukaryota</taxon>
        <taxon>Fungi</taxon>
        <taxon>Dikarya</taxon>
        <taxon>Basidiomycota</taxon>
        <taxon>Agaricomycotina</taxon>
        <taxon>Agaricomycetes</taxon>
        <taxon>Polyporales</taxon>
        <taxon>Phanerochaetaceae</taxon>
        <taxon>Phanerochaete</taxon>
    </lineage>
</organism>
<dbReference type="GeneID" id="18920812"/>
<name>K5WC93_PHACS</name>